<dbReference type="PANTHER" id="PTHR43652:SF2">
    <property type="entry name" value="BASIC AMINO ACID ANTIPORTER YFCC-RELATED"/>
    <property type="match status" value="1"/>
</dbReference>
<dbReference type="InterPro" id="IPR004680">
    <property type="entry name" value="Cit_transptr-like_dom"/>
</dbReference>
<dbReference type="PROSITE" id="PS51202">
    <property type="entry name" value="RCK_C"/>
    <property type="match status" value="2"/>
</dbReference>
<dbReference type="Pfam" id="PF02080">
    <property type="entry name" value="TrkA_C"/>
    <property type="match status" value="2"/>
</dbReference>
<feature type="transmembrane region" description="Helical" evidence="7">
    <location>
        <begin position="133"/>
        <end position="152"/>
    </location>
</feature>
<dbReference type="RefSeq" id="WP_353983731.1">
    <property type="nucleotide sequence ID" value="NZ_JBEWLY010000013.1"/>
</dbReference>
<feature type="transmembrane region" description="Helical" evidence="7">
    <location>
        <begin position="564"/>
        <end position="583"/>
    </location>
</feature>
<name>A0ABV2D083_9SPHN</name>
<evidence type="ECO:0000313" key="9">
    <source>
        <dbReference type="EMBL" id="MET1755257.1"/>
    </source>
</evidence>
<evidence type="ECO:0000313" key="10">
    <source>
        <dbReference type="Proteomes" id="UP001548713"/>
    </source>
</evidence>
<dbReference type="SUPFAM" id="SSF116726">
    <property type="entry name" value="TrkA C-terminal domain-like"/>
    <property type="match status" value="2"/>
</dbReference>
<dbReference type="PANTHER" id="PTHR43652">
    <property type="entry name" value="BASIC AMINO ACID ANTIPORTER YFCC-RELATED"/>
    <property type="match status" value="1"/>
</dbReference>
<evidence type="ECO:0000256" key="1">
    <source>
        <dbReference type="ARBA" id="ARBA00004141"/>
    </source>
</evidence>
<comment type="caution">
    <text evidence="9">The sequence shown here is derived from an EMBL/GenBank/DDBJ whole genome shotgun (WGS) entry which is preliminary data.</text>
</comment>
<comment type="subcellular location">
    <subcellularLocation>
        <location evidence="1">Membrane</location>
        <topology evidence="1">Multi-pass membrane protein</topology>
    </subcellularLocation>
</comment>
<feature type="transmembrane region" description="Helical" evidence="7">
    <location>
        <begin position="45"/>
        <end position="66"/>
    </location>
</feature>
<keyword evidence="6 7" id="KW-0472">Membrane</keyword>
<keyword evidence="3 7" id="KW-0812">Transmembrane</keyword>
<evidence type="ECO:0000256" key="3">
    <source>
        <dbReference type="ARBA" id="ARBA00022692"/>
    </source>
</evidence>
<reference evidence="9 10" key="1">
    <citation type="submission" date="2024-07" db="EMBL/GenBank/DDBJ databases">
        <title>Novosphingobium kalidii RD2P27.</title>
        <authorList>
            <person name="Sun J.-Q."/>
        </authorList>
    </citation>
    <scope>NUCLEOTIDE SEQUENCE [LARGE SCALE GENOMIC DNA]</scope>
    <source>
        <strain evidence="9 10">RD2P27</strain>
    </source>
</reference>
<dbReference type="EMBL" id="JBEWLY010000013">
    <property type="protein sequence ID" value="MET1755257.1"/>
    <property type="molecule type" value="Genomic_DNA"/>
</dbReference>
<dbReference type="InterPro" id="IPR036721">
    <property type="entry name" value="RCK_C_sf"/>
</dbReference>
<dbReference type="InterPro" id="IPR051679">
    <property type="entry name" value="DASS-Related_Transporters"/>
</dbReference>
<accession>A0ABV2D083</accession>
<protein>
    <submittedName>
        <fullName evidence="9">SLC13 family permease</fullName>
    </submittedName>
</protein>
<sequence length="584" mass="61229">MLLVGLLIAFALERLPPVVIAIVAGVLMMVLGFLPPAELLQVFSNTAPITIGAMFVLSGALLRTGVLEEISGWVLRRSLRRPRLAMAEIGVGTFTASAFMNNTPVVIVMIPIIKRLAKVMGTRATRLLMPLSYVTVLGGTLTLIGTSTNLLVNGVAQEQGQPGFGMFEITGVGLVTAVAGIAFLGLIGPWLLPDREELSGGEHGESDNFLSHLVLLASSRLVGQELAATGLSRRQGVQVTAIRRGTTTLRKRLEEVELQAGDQLIVAASPAELASLAEELDFRVGLTGIGGGIPTAGSDRPEDARLVEAVISPSHPVIGRRLADIPMLSRLRVRVLGISRPRHLPGPDLANVRVRAADRLLIAAGEDAATALSSNIGLAQVAEAPARAFKRQKAPIAAAVLGFVVVGAALFNLPIEAMALVGVAVVLITRCIEPEEAWSAIDGNTLVLIFGMLAFGAGLQAAGTVQLIVDAMRPALAYASPLVLLFAIYALTSALTETVTNNAVAVIMTPLVVGLSEAMGSDPRPLIVAIMFGASASFATPIGYQTNTLVYGAANYRFTDFVKVGLPMNIVVGVAACLAINWMF</sequence>
<keyword evidence="10" id="KW-1185">Reference proteome</keyword>
<proteinExistence type="predicted"/>
<dbReference type="Proteomes" id="UP001548713">
    <property type="component" value="Unassembled WGS sequence"/>
</dbReference>
<feature type="transmembrane region" description="Helical" evidence="7">
    <location>
        <begin position="476"/>
        <end position="496"/>
    </location>
</feature>
<evidence type="ECO:0000256" key="2">
    <source>
        <dbReference type="ARBA" id="ARBA00022448"/>
    </source>
</evidence>
<evidence type="ECO:0000256" key="4">
    <source>
        <dbReference type="ARBA" id="ARBA00022737"/>
    </source>
</evidence>
<evidence type="ECO:0000259" key="8">
    <source>
        <dbReference type="PROSITE" id="PS51202"/>
    </source>
</evidence>
<feature type="transmembrane region" description="Helical" evidence="7">
    <location>
        <begin position="526"/>
        <end position="544"/>
    </location>
</feature>
<evidence type="ECO:0000256" key="5">
    <source>
        <dbReference type="ARBA" id="ARBA00022989"/>
    </source>
</evidence>
<dbReference type="Pfam" id="PF03600">
    <property type="entry name" value="CitMHS"/>
    <property type="match status" value="1"/>
</dbReference>
<feature type="transmembrane region" description="Helical" evidence="7">
    <location>
        <begin position="396"/>
        <end position="428"/>
    </location>
</feature>
<keyword evidence="2" id="KW-0813">Transport</keyword>
<dbReference type="PROSITE" id="PS01271">
    <property type="entry name" value="NA_SULFATE"/>
    <property type="match status" value="1"/>
</dbReference>
<feature type="transmembrane region" description="Helical" evidence="7">
    <location>
        <begin position="164"/>
        <end position="189"/>
    </location>
</feature>
<keyword evidence="4" id="KW-0677">Repeat</keyword>
<evidence type="ECO:0000256" key="7">
    <source>
        <dbReference type="SAM" id="Phobius"/>
    </source>
</evidence>
<dbReference type="InterPro" id="IPR031312">
    <property type="entry name" value="Na/sul_symport_CS"/>
</dbReference>
<dbReference type="InterPro" id="IPR006037">
    <property type="entry name" value="RCK_C"/>
</dbReference>
<gene>
    <name evidence="9" type="ORF">ABVV53_07280</name>
</gene>
<feature type="transmembrane region" description="Helical" evidence="7">
    <location>
        <begin position="448"/>
        <end position="469"/>
    </location>
</feature>
<keyword evidence="5 7" id="KW-1133">Transmembrane helix</keyword>
<feature type="transmembrane region" description="Helical" evidence="7">
    <location>
        <begin position="87"/>
        <end position="113"/>
    </location>
</feature>
<feature type="domain" description="RCK C-terminal" evidence="8">
    <location>
        <begin position="294"/>
        <end position="378"/>
    </location>
</feature>
<organism evidence="9 10">
    <name type="scientific">Novosphingobium kalidii</name>
    <dbReference type="NCBI Taxonomy" id="3230299"/>
    <lineage>
        <taxon>Bacteria</taxon>
        <taxon>Pseudomonadati</taxon>
        <taxon>Pseudomonadota</taxon>
        <taxon>Alphaproteobacteria</taxon>
        <taxon>Sphingomonadales</taxon>
        <taxon>Sphingomonadaceae</taxon>
        <taxon>Novosphingobium</taxon>
    </lineage>
</organism>
<dbReference type="Gene3D" id="3.30.70.1450">
    <property type="entry name" value="Regulator of K+ conductance, C-terminal domain"/>
    <property type="match status" value="2"/>
</dbReference>
<evidence type="ECO:0000256" key="6">
    <source>
        <dbReference type="ARBA" id="ARBA00023136"/>
    </source>
</evidence>
<feature type="domain" description="RCK C-terminal" evidence="8">
    <location>
        <begin position="198"/>
        <end position="282"/>
    </location>
</feature>